<dbReference type="PRINTS" id="PR00161">
    <property type="entry name" value="NIHGNASECYTB"/>
</dbReference>
<gene>
    <name evidence="15" type="ORF">EKN56_16305</name>
</gene>
<dbReference type="SUPFAM" id="SSF48695">
    <property type="entry name" value="Multiheme cytochromes"/>
    <property type="match status" value="1"/>
</dbReference>
<dbReference type="EMBL" id="CP034752">
    <property type="protein sequence ID" value="QBH97826.1"/>
    <property type="molecule type" value="Genomic_DNA"/>
</dbReference>
<keyword evidence="6 12" id="KW-0812">Transmembrane</keyword>
<organism evidence="15 16">
    <name type="scientific">Limnobaculum zhutongyuii</name>
    <dbReference type="NCBI Taxonomy" id="2498113"/>
    <lineage>
        <taxon>Bacteria</taxon>
        <taxon>Pseudomonadati</taxon>
        <taxon>Pseudomonadota</taxon>
        <taxon>Gammaproteobacteria</taxon>
        <taxon>Enterobacterales</taxon>
        <taxon>Budviciaceae</taxon>
        <taxon>Limnobaculum</taxon>
    </lineage>
</organism>
<dbReference type="Gene3D" id="1.10.1130.10">
    <property type="entry name" value="Flavocytochrome C3, Chain A"/>
    <property type="match status" value="1"/>
</dbReference>
<dbReference type="InterPro" id="IPR051542">
    <property type="entry name" value="Hydrogenase_cytochrome"/>
</dbReference>
<evidence type="ECO:0000256" key="10">
    <source>
        <dbReference type="ARBA" id="ARBA00023004"/>
    </source>
</evidence>
<keyword evidence="3" id="KW-0813">Transport</keyword>
<keyword evidence="5" id="KW-0349">Heme</keyword>
<feature type="transmembrane region" description="Helical" evidence="12">
    <location>
        <begin position="458"/>
        <end position="479"/>
    </location>
</feature>
<keyword evidence="7" id="KW-0479">Metal-binding</keyword>
<dbReference type="InterPro" id="IPR000516">
    <property type="entry name" value="Ni-dep_Hydgase_cyt-B"/>
</dbReference>
<dbReference type="GO" id="GO:0005506">
    <property type="term" value="F:iron ion binding"/>
    <property type="evidence" value="ECO:0007669"/>
    <property type="project" value="InterPro"/>
</dbReference>
<evidence type="ECO:0000256" key="1">
    <source>
        <dbReference type="ARBA" id="ARBA00004651"/>
    </source>
</evidence>
<feature type="transmembrane region" description="Helical" evidence="12">
    <location>
        <begin position="355"/>
        <end position="376"/>
    </location>
</feature>
<evidence type="ECO:0000256" key="12">
    <source>
        <dbReference type="SAM" id="Phobius"/>
    </source>
</evidence>
<feature type="transmembrane region" description="Helical" evidence="12">
    <location>
        <begin position="499"/>
        <end position="520"/>
    </location>
</feature>
<dbReference type="Gene3D" id="1.20.950.20">
    <property type="entry name" value="Transmembrane di-heme cytochromes, Chain C"/>
    <property type="match status" value="1"/>
</dbReference>
<evidence type="ECO:0000256" key="8">
    <source>
        <dbReference type="ARBA" id="ARBA00022982"/>
    </source>
</evidence>
<evidence type="ECO:0000256" key="9">
    <source>
        <dbReference type="ARBA" id="ARBA00022989"/>
    </source>
</evidence>
<evidence type="ECO:0000256" key="2">
    <source>
        <dbReference type="ARBA" id="ARBA00008622"/>
    </source>
</evidence>
<dbReference type="GO" id="GO:0005886">
    <property type="term" value="C:plasma membrane"/>
    <property type="evidence" value="ECO:0007669"/>
    <property type="project" value="UniProtKB-SubCell"/>
</dbReference>
<dbReference type="GO" id="GO:0022904">
    <property type="term" value="P:respiratory electron transport chain"/>
    <property type="evidence" value="ECO:0007669"/>
    <property type="project" value="InterPro"/>
</dbReference>
<dbReference type="Pfam" id="PF14522">
    <property type="entry name" value="Cytochrome_C7"/>
    <property type="match status" value="1"/>
</dbReference>
<dbReference type="RefSeq" id="WP_130592756.1">
    <property type="nucleotide sequence ID" value="NZ_CP034752.1"/>
</dbReference>
<dbReference type="KEGG" id="prag:EKN56_16305"/>
<comment type="similarity">
    <text evidence="2">Belongs to the HupC/HyaC/HydC family.</text>
</comment>
<dbReference type="NCBIfam" id="NF011582">
    <property type="entry name" value="PRK15006.1"/>
    <property type="match status" value="1"/>
</dbReference>
<dbReference type="InterPro" id="IPR036280">
    <property type="entry name" value="Multihaem_cyt_sf"/>
</dbReference>
<evidence type="ECO:0000256" key="7">
    <source>
        <dbReference type="ARBA" id="ARBA00022723"/>
    </source>
</evidence>
<evidence type="ECO:0000313" key="16">
    <source>
        <dbReference type="Proteomes" id="UP000293154"/>
    </source>
</evidence>
<dbReference type="OrthoDB" id="1117555at2"/>
<dbReference type="AlphaFoldDB" id="A0A411WNT7"/>
<keyword evidence="8" id="KW-0249">Electron transport</keyword>
<keyword evidence="10" id="KW-0408">Iron</keyword>
<feature type="domain" description="Cytochrome b561 bacterial/Ni-hydrogenase" evidence="13">
    <location>
        <begin position="349"/>
        <end position="535"/>
    </location>
</feature>
<dbReference type="InterPro" id="IPR016174">
    <property type="entry name" value="Di-haem_cyt_TM"/>
</dbReference>
<dbReference type="Pfam" id="PF01292">
    <property type="entry name" value="Ni_hydr_CYTB"/>
    <property type="match status" value="1"/>
</dbReference>
<evidence type="ECO:0000256" key="5">
    <source>
        <dbReference type="ARBA" id="ARBA00022617"/>
    </source>
</evidence>
<evidence type="ECO:0000259" key="13">
    <source>
        <dbReference type="Pfam" id="PF01292"/>
    </source>
</evidence>
<name>A0A411WNT7_9GAMM</name>
<evidence type="ECO:0000256" key="3">
    <source>
        <dbReference type="ARBA" id="ARBA00022448"/>
    </source>
</evidence>
<comment type="subcellular location">
    <subcellularLocation>
        <location evidence="1">Cell membrane</location>
        <topology evidence="1">Multi-pass membrane protein</topology>
    </subcellularLocation>
</comment>
<evidence type="ECO:0000259" key="14">
    <source>
        <dbReference type="Pfam" id="PF14522"/>
    </source>
</evidence>
<evidence type="ECO:0000256" key="6">
    <source>
        <dbReference type="ARBA" id="ARBA00022692"/>
    </source>
</evidence>
<keyword evidence="16" id="KW-1185">Reference proteome</keyword>
<dbReference type="GO" id="GO:0009055">
    <property type="term" value="F:electron transfer activity"/>
    <property type="evidence" value="ECO:0007669"/>
    <property type="project" value="InterPro"/>
</dbReference>
<sequence>MKTISMGKWLGYLIRSLSLLGLLTLSHGPLAVEVNNSQCLSCHSDSDIHAVTSDNAGAKLFIAEEAYQESVHATVPCVACHQSEQGNAGFEALPHTQTTVATNSCESCHGLVQHKITDAWKNSVHISKTEKDGKNKFSCESCHDAHTMQSSVITKPTVQQVASSNALCTDCHTRAVEYQALSGGKKVTEQDLTHASIPNAALHLGSLRCIDCHAGSNDLTLHNIVPAKESVSCNQCHSDESILVQRRHFAPTEQNIAGSRLNQGLFDDKSLQEKLNSLGGIPAQQEIQWVNGSLFNNSYLIGANGDVRLDRAIMWLAAALLIMLALHGLLRLIISKTQSGGQWHKTYLYTLPVRIWHWLNALCFILLLVSGIAMHFSQGELATWADLHNITGLTLCAVWVLFIAVNLLGNGHHYVVKLNGLLGRLLRQTRYYLFGIFRGEAHPEHPSAQSKFNPLQQLGYVGVMYLMVPLLIVTGLLMLYPEYTPEIVFGLPGKQLVAYSHYLLASVSLLFLLVHLYLCTTGDSLSALLKGMLDGYHRHKNGGDKQ</sequence>
<feature type="transmembrane region" description="Helical" evidence="12">
    <location>
        <begin position="312"/>
        <end position="334"/>
    </location>
</feature>
<evidence type="ECO:0000256" key="4">
    <source>
        <dbReference type="ARBA" id="ARBA00022475"/>
    </source>
</evidence>
<evidence type="ECO:0000256" key="11">
    <source>
        <dbReference type="ARBA" id="ARBA00023136"/>
    </source>
</evidence>
<feature type="transmembrane region" description="Helical" evidence="12">
    <location>
        <begin position="388"/>
        <end position="408"/>
    </location>
</feature>
<evidence type="ECO:0000313" key="15">
    <source>
        <dbReference type="EMBL" id="QBH97826.1"/>
    </source>
</evidence>
<dbReference type="GO" id="GO:0020037">
    <property type="term" value="F:heme binding"/>
    <property type="evidence" value="ECO:0007669"/>
    <property type="project" value="TreeGrafter"/>
</dbReference>
<dbReference type="PANTHER" id="PTHR30485">
    <property type="entry name" value="NI/FE-HYDROGENASE 1 B-TYPE CYTOCHROME SUBUNIT"/>
    <property type="match status" value="1"/>
</dbReference>
<dbReference type="InterPro" id="IPR011577">
    <property type="entry name" value="Cyt_b561_bac/Ni-Hgenase"/>
</dbReference>
<keyword evidence="4" id="KW-1003">Cell membrane</keyword>
<dbReference type="PANTHER" id="PTHR30485:SF1">
    <property type="entry name" value="CYTOCHROME YDHU-RELATED"/>
    <property type="match status" value="1"/>
</dbReference>
<dbReference type="SUPFAM" id="SSF81342">
    <property type="entry name" value="Transmembrane di-heme cytochromes"/>
    <property type="match status" value="1"/>
</dbReference>
<dbReference type="GO" id="GO:0009061">
    <property type="term" value="P:anaerobic respiration"/>
    <property type="evidence" value="ECO:0007669"/>
    <property type="project" value="UniProtKB-ARBA"/>
</dbReference>
<proteinExistence type="inferred from homology"/>
<protein>
    <submittedName>
        <fullName evidence="15">Thiosulfate reductase cytochrome B subunit</fullName>
    </submittedName>
</protein>
<keyword evidence="11 12" id="KW-0472">Membrane</keyword>
<dbReference type="Proteomes" id="UP000293154">
    <property type="component" value="Chromosome"/>
</dbReference>
<feature type="domain" description="Cytochrome c7-like" evidence="14">
    <location>
        <begin position="160"/>
        <end position="238"/>
    </location>
</feature>
<reference evidence="15 16" key="1">
    <citation type="submission" date="2019-03" db="EMBL/GenBank/DDBJ databases">
        <title>Pragia sp. nov. isolated from the gut tract of Carduelis flavirostris.</title>
        <authorList>
            <person name="Ge Y."/>
        </authorList>
    </citation>
    <scope>NUCLEOTIDE SEQUENCE [LARGE SCALE GENOMIC DNA]</scope>
    <source>
        <strain evidence="15 16">CF-458</strain>
    </source>
</reference>
<accession>A0A411WNT7</accession>
<dbReference type="InterPro" id="IPR029467">
    <property type="entry name" value="Cyt_c7-like"/>
</dbReference>
<keyword evidence="9 12" id="KW-1133">Transmembrane helix</keyword>